<dbReference type="PANTHER" id="PTHR34853:SF1">
    <property type="entry name" value="LIPASE 5"/>
    <property type="match status" value="1"/>
</dbReference>
<dbReference type="InterPro" id="IPR005152">
    <property type="entry name" value="Lipase_secreted"/>
</dbReference>
<reference evidence="1 2" key="1">
    <citation type="submission" date="2018-06" db="EMBL/GenBank/DDBJ databases">
        <authorList>
            <consortium name="Pathogen Informatics"/>
            <person name="Doyle S."/>
        </authorList>
    </citation>
    <scope>NUCLEOTIDE SEQUENCE [LARGE SCALE GENOMIC DNA]</scope>
    <source>
        <strain evidence="1 2">NCTC11842</strain>
    </source>
</reference>
<dbReference type="AlphaFoldDB" id="A0A2X2CHR5"/>
<dbReference type="PANTHER" id="PTHR34853">
    <property type="match status" value="1"/>
</dbReference>
<evidence type="ECO:0000313" key="1">
    <source>
        <dbReference type="EMBL" id="SPZ06281.1"/>
    </source>
</evidence>
<gene>
    <name evidence="1" type="ORF">NCTC11842_02173</name>
</gene>
<accession>A0A2X2CHR5</accession>
<sequence length="418" mass="45137">MSFRARPVHERRGLLRATLLVSAQLLIMGIESAKAQESWDSGDGGVSTFYRWDKPIPTAAGELLRSEPLPPQNRLEDAEGQFRILYTSVSGLDSSPITVSGQLFVPKGQPPEGGWPLLAWAHGTVGVADVCAPSWNEAPTVYKDYLNRWLKQGYAIVATDYEGLGTPGLHPYLTKRSEAYGVLDSIRAVTDGRYPIANKVIVAGQSQGGGAAFATAGFAKEYAPELDIKGTIVTGIPYLTERTMTVSGVDPNQVDPGIAYMFYVALVAHQRQPVTDASTLFTPKAMPLFEKAARLCVGTLAREVMQAGLTQANTVQPEAVKTMAKILLPQYRFNTLKLDQPLFVGTGDADRDVRPEGQQLLVQEACNAGTTVEAHVYKGESHSGAWLVSQKDALSFAHKVMTDEPIVSTCPAKSTTSP</sequence>
<dbReference type="PIRSF" id="PIRSF029171">
    <property type="entry name" value="Esterase_LipA"/>
    <property type="match status" value="1"/>
</dbReference>
<evidence type="ECO:0000313" key="2">
    <source>
        <dbReference type="Proteomes" id="UP000250443"/>
    </source>
</evidence>
<dbReference type="Pfam" id="PF03583">
    <property type="entry name" value="LIP"/>
    <property type="match status" value="1"/>
</dbReference>
<dbReference type="Gene3D" id="3.40.50.1820">
    <property type="entry name" value="alpha/beta hydrolase"/>
    <property type="match status" value="2"/>
</dbReference>
<dbReference type="EMBL" id="UAUF01000011">
    <property type="protein sequence ID" value="SPZ06281.1"/>
    <property type="molecule type" value="Genomic_DNA"/>
</dbReference>
<organism evidence="1 2">
    <name type="scientific">Pseudomonas luteola</name>
    <dbReference type="NCBI Taxonomy" id="47886"/>
    <lineage>
        <taxon>Bacteria</taxon>
        <taxon>Pseudomonadati</taxon>
        <taxon>Pseudomonadota</taxon>
        <taxon>Gammaproteobacteria</taxon>
        <taxon>Pseudomonadales</taxon>
        <taxon>Pseudomonadaceae</taxon>
        <taxon>Pseudomonas</taxon>
    </lineage>
</organism>
<protein>
    <submittedName>
        <fullName evidence="1">Secretory lipase</fullName>
    </submittedName>
</protein>
<dbReference type="GO" id="GO:0016042">
    <property type="term" value="P:lipid catabolic process"/>
    <property type="evidence" value="ECO:0007669"/>
    <property type="project" value="InterPro"/>
</dbReference>
<dbReference type="SUPFAM" id="SSF53474">
    <property type="entry name" value="alpha/beta-Hydrolases"/>
    <property type="match status" value="1"/>
</dbReference>
<dbReference type="GO" id="GO:0004806">
    <property type="term" value="F:triacylglycerol lipase activity"/>
    <property type="evidence" value="ECO:0007669"/>
    <property type="project" value="InterPro"/>
</dbReference>
<dbReference type="Proteomes" id="UP000250443">
    <property type="component" value="Unassembled WGS sequence"/>
</dbReference>
<name>A0A2X2CHR5_PSELU</name>
<proteinExistence type="predicted"/>
<dbReference type="RefSeq" id="WP_010798331.1">
    <property type="nucleotide sequence ID" value="NZ_JADMCD010000003.1"/>
</dbReference>
<dbReference type="InterPro" id="IPR029058">
    <property type="entry name" value="AB_hydrolase_fold"/>
</dbReference>